<evidence type="ECO:0000256" key="4">
    <source>
        <dbReference type="ARBA" id="ARBA00022490"/>
    </source>
</evidence>
<comment type="similarity">
    <text evidence="8">Belongs to the WD repeat MORG1 family.</text>
</comment>
<dbReference type="Gene3D" id="1.20.5.170">
    <property type="match status" value="1"/>
</dbReference>
<dbReference type="InterPro" id="IPR036322">
    <property type="entry name" value="WD40_repeat_dom_sf"/>
</dbReference>
<dbReference type="GO" id="GO:0071013">
    <property type="term" value="C:catalytic step 2 spliceosome"/>
    <property type="evidence" value="ECO:0007669"/>
    <property type="project" value="TreeGrafter"/>
</dbReference>
<dbReference type="PROSITE" id="PS00678">
    <property type="entry name" value="WD_REPEATS_1"/>
    <property type="match status" value="1"/>
</dbReference>
<accession>A0A183SWZ3</accession>
<dbReference type="EMBL" id="UYSU01034824">
    <property type="protein sequence ID" value="VDL95126.1"/>
    <property type="molecule type" value="Genomic_DNA"/>
</dbReference>
<reference evidence="14 15" key="2">
    <citation type="submission" date="2018-11" db="EMBL/GenBank/DDBJ databases">
        <authorList>
            <consortium name="Pathogen Informatics"/>
        </authorList>
    </citation>
    <scope>NUCLEOTIDE SEQUENCE [LARGE SCALE GENOMIC DNA]</scope>
    <source>
        <strain evidence="14 15">NST_G2</strain>
    </source>
</reference>
<dbReference type="PROSITE" id="PS50082">
    <property type="entry name" value="WD_REPEATS_2"/>
    <property type="match status" value="2"/>
</dbReference>
<dbReference type="Pfam" id="PF05064">
    <property type="entry name" value="Nsp1_C"/>
    <property type="match status" value="1"/>
</dbReference>
<dbReference type="GO" id="GO:0005635">
    <property type="term" value="C:nuclear envelope"/>
    <property type="evidence" value="ECO:0007669"/>
    <property type="project" value="UniProtKB-ARBA"/>
</dbReference>
<gene>
    <name evidence="14" type="ORF">SSLN_LOCUS8741</name>
</gene>
<comment type="subcellular location">
    <subcellularLocation>
        <location evidence="1">Cytoplasm</location>
    </subcellularLocation>
</comment>
<dbReference type="AlphaFoldDB" id="A0A183SWZ3"/>
<keyword evidence="4" id="KW-0963">Cytoplasm</keyword>
<evidence type="ECO:0000313" key="16">
    <source>
        <dbReference type="WBParaSite" id="SSLN_0000907801-mRNA-1"/>
    </source>
</evidence>
<dbReference type="InterPro" id="IPR001680">
    <property type="entry name" value="WD40_rpt"/>
</dbReference>
<dbReference type="PANTHER" id="PTHR22842:SF3">
    <property type="entry name" value="WD REPEAT DOMAIN-CONTAINING PROTEIN 83"/>
    <property type="match status" value="1"/>
</dbReference>
<protein>
    <recommendedName>
        <fullName evidence="9">WD repeat domain-containing protein 83</fullName>
    </recommendedName>
    <alternativeName>
        <fullName evidence="10">Mitogen-activated protein kinase organizer 1</fullName>
    </alternativeName>
</protein>
<evidence type="ECO:0000313" key="14">
    <source>
        <dbReference type="EMBL" id="VDL95126.1"/>
    </source>
</evidence>
<evidence type="ECO:0000256" key="11">
    <source>
        <dbReference type="PROSITE-ProRule" id="PRU00221"/>
    </source>
</evidence>
<evidence type="ECO:0000256" key="12">
    <source>
        <dbReference type="SAM" id="MobiDB-lite"/>
    </source>
</evidence>
<dbReference type="PANTHER" id="PTHR22842">
    <property type="entry name" value="WD40 REPEAT PROTEIN"/>
    <property type="match status" value="1"/>
</dbReference>
<feature type="repeat" description="WD" evidence="11">
    <location>
        <begin position="537"/>
        <end position="578"/>
    </location>
</feature>
<dbReference type="WBParaSite" id="SSLN_0000907801-mRNA-1">
    <property type="protein sequence ID" value="SSLN_0000907801-mRNA-1"/>
    <property type="gene ID" value="SSLN_0000907801"/>
</dbReference>
<feature type="repeat" description="WD" evidence="11">
    <location>
        <begin position="495"/>
        <end position="536"/>
    </location>
</feature>
<feature type="region of interest" description="Disordered" evidence="12">
    <location>
        <begin position="246"/>
        <end position="268"/>
    </location>
</feature>
<dbReference type="STRING" id="70667.A0A183SWZ3"/>
<reference evidence="16" key="1">
    <citation type="submission" date="2016-06" db="UniProtKB">
        <authorList>
            <consortium name="WormBaseParasite"/>
        </authorList>
    </citation>
    <scope>IDENTIFICATION</scope>
</reference>
<evidence type="ECO:0000259" key="13">
    <source>
        <dbReference type="Pfam" id="PF05064"/>
    </source>
</evidence>
<dbReference type="InterPro" id="IPR019775">
    <property type="entry name" value="WD40_repeat_CS"/>
</dbReference>
<keyword evidence="3" id="KW-0813">Transport</keyword>
<evidence type="ECO:0000256" key="3">
    <source>
        <dbReference type="ARBA" id="ARBA00022448"/>
    </source>
</evidence>
<dbReference type="InterPro" id="IPR051980">
    <property type="entry name" value="WD_repeat_MORG1"/>
</dbReference>
<evidence type="ECO:0000313" key="15">
    <source>
        <dbReference type="Proteomes" id="UP000275846"/>
    </source>
</evidence>
<dbReference type="OrthoDB" id="71437at2759"/>
<proteinExistence type="inferred from homology"/>
<keyword evidence="5 11" id="KW-0853">WD repeat</keyword>
<dbReference type="InterPro" id="IPR015943">
    <property type="entry name" value="WD40/YVTN_repeat-like_dom_sf"/>
</dbReference>
<comment type="similarity">
    <text evidence="2">Belongs to the nucleoporin NSP1/NUP62 family.</text>
</comment>
<dbReference type="SUPFAM" id="SSF50978">
    <property type="entry name" value="WD40 repeat-like"/>
    <property type="match status" value="1"/>
</dbReference>
<dbReference type="GO" id="GO:0015031">
    <property type="term" value="P:protein transport"/>
    <property type="evidence" value="ECO:0007669"/>
    <property type="project" value="UniProtKB-KW"/>
</dbReference>
<evidence type="ECO:0000256" key="5">
    <source>
        <dbReference type="ARBA" id="ARBA00022574"/>
    </source>
</evidence>
<keyword evidence="7" id="KW-0653">Protein transport</keyword>
<dbReference type="GO" id="GO:0005737">
    <property type="term" value="C:cytoplasm"/>
    <property type="evidence" value="ECO:0007669"/>
    <property type="project" value="UniProtKB-SubCell"/>
</dbReference>
<dbReference type="Pfam" id="PF00400">
    <property type="entry name" value="WD40"/>
    <property type="match status" value="3"/>
</dbReference>
<evidence type="ECO:0000256" key="8">
    <source>
        <dbReference type="ARBA" id="ARBA00038145"/>
    </source>
</evidence>
<organism evidence="16">
    <name type="scientific">Schistocephalus solidus</name>
    <name type="common">Tapeworm</name>
    <dbReference type="NCBI Taxonomy" id="70667"/>
    <lineage>
        <taxon>Eukaryota</taxon>
        <taxon>Metazoa</taxon>
        <taxon>Spiralia</taxon>
        <taxon>Lophotrochozoa</taxon>
        <taxon>Platyhelminthes</taxon>
        <taxon>Cestoda</taxon>
        <taxon>Eucestoda</taxon>
        <taxon>Diphyllobothriidea</taxon>
        <taxon>Diphyllobothriidae</taxon>
        <taxon>Schistocephalus</taxon>
    </lineage>
</organism>
<keyword evidence="15" id="KW-1185">Reference proteome</keyword>
<dbReference type="FunFam" id="1.20.5.170:FF:000040">
    <property type="entry name" value="Nuclear pore glycoprotein p62"/>
    <property type="match status" value="1"/>
</dbReference>
<evidence type="ECO:0000256" key="7">
    <source>
        <dbReference type="ARBA" id="ARBA00022927"/>
    </source>
</evidence>
<dbReference type="InterPro" id="IPR007758">
    <property type="entry name" value="Nucleoporin_NSP1_C"/>
</dbReference>
<sequence>MSGFTFGTATSKPAFSFGSLGAAQTTSASATPASVTTANTKPNFSFGLPAASPATTAVAPAAGASPATTSFQLGGFGTIAATSATAPQPSFGFSLSKPLSSPAATTASTTSAPSGFSFNLGKSAASTQAATGSTTPASSGITFGAPSSLTFGTPQAASVTAVGTTATATVAPTTQTSQLMGGTQGSPFALGTTNTTTNTGSPFSLSLSKPTTALPTTTMATTSATPFASLVTSTTGGTSMPGFSFGGLSSMSSTPGSTSTATTTTTATSTTAVASTVQPTLTYRQLEDMVNKWTYELDEQERDFATELNRLNKADRILVENAEKISSLQSTVEACKSGQSRIEQELEFVESQQRELEGLLEPLEQAATDLPPSQQHADAEREAIFQMCVNTDLELGQLLTDLREMADRVNSITSDISEPKIAHDRTASDLASNSTLGSTNVIGQVTRILNSHMHSLSWLNQNTQRLYFLASADLAENSEDGKAETKLPLRPVRRLLCQQNAVRAVRFNADGQYCLTAGGNRTIRLWNPRAGRLLKTYSGHSGEVSDVQSSGDNSQLGSGGTDQLVILWDVVSGQALRRWRKHAGRVNAVKFAGPSEEAAAPSLLLSAGVDGMLLAWDARARTQYPIQTMHEARDSVSCIAVRCWQILTGSIDRCVRIYDIRKGEMLEDYIGYPVTSVGISFDGQCILVASQDSTIRLMDARNGELLSKYTGHVNKVFKLDCCFMNQDAQIVSGSEDYAKVHQWDVVTGGAATLVLDHSPKSSAWSRNLANEADLQSEPIATGVPFIHSLCPHPNGNSLLTAGGDYIWLWSDEK</sequence>
<dbReference type="GO" id="GO:0000398">
    <property type="term" value="P:mRNA splicing, via spliceosome"/>
    <property type="evidence" value="ECO:0007669"/>
    <property type="project" value="TreeGrafter"/>
</dbReference>
<feature type="domain" description="Nucleoporin NSP1-like C-terminal" evidence="13">
    <location>
        <begin position="275"/>
        <end position="379"/>
    </location>
</feature>
<name>A0A183SWZ3_SCHSO</name>
<evidence type="ECO:0000256" key="6">
    <source>
        <dbReference type="ARBA" id="ARBA00022737"/>
    </source>
</evidence>
<dbReference type="Proteomes" id="UP000275846">
    <property type="component" value="Unassembled WGS sequence"/>
</dbReference>
<evidence type="ECO:0000256" key="10">
    <source>
        <dbReference type="ARBA" id="ARBA00042222"/>
    </source>
</evidence>
<dbReference type="CDD" id="cd00200">
    <property type="entry name" value="WD40"/>
    <property type="match status" value="1"/>
</dbReference>
<dbReference type="SMART" id="SM00320">
    <property type="entry name" value="WD40"/>
    <property type="match status" value="7"/>
</dbReference>
<keyword evidence="6" id="KW-0677">Repeat</keyword>
<evidence type="ECO:0000256" key="2">
    <source>
        <dbReference type="ARBA" id="ARBA00005911"/>
    </source>
</evidence>
<evidence type="ECO:0000256" key="9">
    <source>
        <dbReference type="ARBA" id="ARBA00040453"/>
    </source>
</evidence>
<evidence type="ECO:0000256" key="1">
    <source>
        <dbReference type="ARBA" id="ARBA00004496"/>
    </source>
</evidence>
<dbReference type="PROSITE" id="PS50294">
    <property type="entry name" value="WD_REPEATS_REGION"/>
    <property type="match status" value="2"/>
</dbReference>
<dbReference type="Gene3D" id="2.130.10.10">
    <property type="entry name" value="YVTN repeat-like/Quinoprotein amine dehydrogenase"/>
    <property type="match status" value="2"/>
</dbReference>